<proteinExistence type="predicted"/>
<sequence>MTEIPPPPSSNLKSQLINPLSSFPWSLSFLHSPRESQRQRAPPAIANPPPVLLLPSSVSAARLPRSPHHHTAELTAPRRQPFTRAKLLDLARIVLVVLRLSAGCSWRGAEIRPNLDSPLLPLLMSSC</sequence>
<dbReference type="Proteomes" id="UP001341281">
    <property type="component" value="Chromosome 02"/>
</dbReference>
<evidence type="ECO:0000313" key="1">
    <source>
        <dbReference type="EMBL" id="WVZ55804.1"/>
    </source>
</evidence>
<evidence type="ECO:0000313" key="2">
    <source>
        <dbReference type="Proteomes" id="UP001341281"/>
    </source>
</evidence>
<accession>A0AAQ3PZS2</accession>
<dbReference type="EMBL" id="CP144746">
    <property type="protein sequence ID" value="WVZ55804.1"/>
    <property type="molecule type" value="Genomic_DNA"/>
</dbReference>
<dbReference type="AlphaFoldDB" id="A0AAQ3PZS2"/>
<reference evidence="1 2" key="1">
    <citation type="submission" date="2024-02" db="EMBL/GenBank/DDBJ databases">
        <title>High-quality chromosome-scale genome assembly of Pensacola bahiagrass (Paspalum notatum Flugge var. saurae).</title>
        <authorList>
            <person name="Vega J.M."/>
            <person name="Podio M."/>
            <person name="Orjuela J."/>
            <person name="Siena L.A."/>
            <person name="Pessino S.C."/>
            <person name="Combes M.C."/>
            <person name="Mariac C."/>
            <person name="Albertini E."/>
            <person name="Pupilli F."/>
            <person name="Ortiz J.P.A."/>
            <person name="Leblanc O."/>
        </authorList>
    </citation>
    <scope>NUCLEOTIDE SEQUENCE [LARGE SCALE GENOMIC DNA]</scope>
    <source>
        <strain evidence="1">R1</strain>
        <tissue evidence="1">Leaf</tissue>
    </source>
</reference>
<keyword evidence="2" id="KW-1185">Reference proteome</keyword>
<protein>
    <submittedName>
        <fullName evidence="1">Uncharacterized protein</fullName>
    </submittedName>
</protein>
<gene>
    <name evidence="1" type="ORF">U9M48_006418</name>
</gene>
<name>A0AAQ3PZS2_PASNO</name>
<organism evidence="1 2">
    <name type="scientific">Paspalum notatum var. saurae</name>
    <dbReference type="NCBI Taxonomy" id="547442"/>
    <lineage>
        <taxon>Eukaryota</taxon>
        <taxon>Viridiplantae</taxon>
        <taxon>Streptophyta</taxon>
        <taxon>Embryophyta</taxon>
        <taxon>Tracheophyta</taxon>
        <taxon>Spermatophyta</taxon>
        <taxon>Magnoliopsida</taxon>
        <taxon>Liliopsida</taxon>
        <taxon>Poales</taxon>
        <taxon>Poaceae</taxon>
        <taxon>PACMAD clade</taxon>
        <taxon>Panicoideae</taxon>
        <taxon>Andropogonodae</taxon>
        <taxon>Paspaleae</taxon>
        <taxon>Paspalinae</taxon>
        <taxon>Paspalum</taxon>
    </lineage>
</organism>